<feature type="region of interest" description="Disordered" evidence="2">
    <location>
        <begin position="480"/>
        <end position="523"/>
    </location>
</feature>
<proteinExistence type="inferred from homology"/>
<dbReference type="PANTHER" id="PTHR37423:SF2">
    <property type="entry name" value="MEMBRANE-BOUND LYTIC MUREIN TRANSGLYCOSYLASE C"/>
    <property type="match status" value="1"/>
</dbReference>
<comment type="similarity">
    <text evidence="1">Belongs to the transglycosylase Slt family.</text>
</comment>
<evidence type="ECO:0000313" key="5">
    <source>
        <dbReference type="Proteomes" id="UP001596169"/>
    </source>
</evidence>
<accession>A0ABW1Q2Z2</accession>
<dbReference type="InterPro" id="IPR008258">
    <property type="entry name" value="Transglycosylase_SLT_dom_1"/>
</dbReference>
<feature type="domain" description="Transglycosylase SLT" evidence="3">
    <location>
        <begin position="600"/>
        <end position="693"/>
    </location>
</feature>
<sequence>MNAEIMKSFLISLGFDIDGAGAAKFDATVAGVTKSVIKLGAAVEGAALSVVAFTTKIASGLDELYWASQRTGATVAGLQSIGYAASQTGSSAAAARGSLESLARFMRTNPGAEGFLQRLGVQTRDASGQMRSMEAIFTGVGQRLSSMPYYRANQYAQMLGIDENTLMAMRRGLGDFNAQYSQMAKAVGFNADAAAKSSNRFMTSIREFGLMAGLARDKIGSSLTDGLAGSIDRLRKQILDNFPKIEKVVTAAVKGILWLGDVIGRVVYRLIQAAGGIIDWWHSLDKSTQRVIEVLGALVVAWRFLNSAFAMSPIGRIVMLAAALAALIEDYVTWKEGGKSLIDWSQWQPGIEYATKGIKSLGKDFGDLFDKVAELGRAIADAGAAFLEFLNIDTSHFSGKWVFDQIIESVRSTIKYIGALVDVMKKLVKGDFSGAWDSMVDAAKILADSPVAKGATKVAVGLADKTVDAARKYLPEWLGGKPAESGAEPEQHAQSVKNPQLDTLNRTQADSRQDAAKSRQERNAASFMANTWLGRISLGIQQLHDALAPQQTEGNIGEQAPYLMRGQPQGTAPVKVPQPTKEGAALLGWMRPALANLERLYNLPAGLLRSVALAESGGDQFATSKAGAQGMFQFMPDTAKDLGLKGNDAFDPMKSADAAARYLSQLLRRSGGDLSKALASYNWGMGNVEKYGMNLLPRETREYIPRVQSNMPQSSSPTINQETTINIHGVSDPREAGNIVAGKQQGIMSNGIQQLTTGPR</sequence>
<reference evidence="5" key="1">
    <citation type="journal article" date="2019" name="Int. J. Syst. Evol. Microbiol.">
        <title>The Global Catalogue of Microorganisms (GCM) 10K type strain sequencing project: providing services to taxonomists for standard genome sequencing and annotation.</title>
        <authorList>
            <consortium name="The Broad Institute Genomics Platform"/>
            <consortium name="The Broad Institute Genome Sequencing Center for Infectious Disease"/>
            <person name="Wu L."/>
            <person name="Ma J."/>
        </authorList>
    </citation>
    <scope>NUCLEOTIDE SEQUENCE [LARGE SCALE GENOMIC DNA]</scope>
    <source>
        <strain evidence="5">JCM30009</strain>
    </source>
</reference>
<feature type="compositionally biased region" description="Polar residues" evidence="2">
    <location>
        <begin position="492"/>
        <end position="508"/>
    </location>
</feature>
<evidence type="ECO:0000256" key="2">
    <source>
        <dbReference type="SAM" id="MobiDB-lite"/>
    </source>
</evidence>
<organism evidence="4 5">
    <name type="scientific">Citrobacter bitternis</name>
    <dbReference type="NCBI Taxonomy" id="1585982"/>
    <lineage>
        <taxon>Bacteria</taxon>
        <taxon>Pseudomonadati</taxon>
        <taxon>Pseudomonadota</taxon>
        <taxon>Gammaproteobacteria</taxon>
        <taxon>Enterobacterales</taxon>
        <taxon>Enterobacteriaceae</taxon>
        <taxon>Citrobacter</taxon>
    </lineage>
</organism>
<feature type="compositionally biased region" description="Basic and acidic residues" evidence="2">
    <location>
        <begin position="509"/>
        <end position="522"/>
    </location>
</feature>
<dbReference type="CDD" id="cd00254">
    <property type="entry name" value="LT-like"/>
    <property type="match status" value="1"/>
</dbReference>
<dbReference type="PANTHER" id="PTHR37423">
    <property type="entry name" value="SOLUBLE LYTIC MUREIN TRANSGLYCOSYLASE-RELATED"/>
    <property type="match status" value="1"/>
</dbReference>
<evidence type="ECO:0000313" key="4">
    <source>
        <dbReference type="EMBL" id="MFC6122562.1"/>
    </source>
</evidence>
<dbReference type="Gene3D" id="1.10.530.10">
    <property type="match status" value="1"/>
</dbReference>
<name>A0ABW1Q2Z2_9ENTR</name>
<dbReference type="RefSeq" id="WP_378109092.1">
    <property type="nucleotide sequence ID" value="NZ_JBHSRG010000010.1"/>
</dbReference>
<gene>
    <name evidence="4" type="ORF">ACFPZP_16025</name>
</gene>
<protein>
    <submittedName>
        <fullName evidence="4">Transglycosylase SLT domain-containing protein</fullName>
    </submittedName>
</protein>
<evidence type="ECO:0000259" key="3">
    <source>
        <dbReference type="Pfam" id="PF01464"/>
    </source>
</evidence>
<dbReference type="EMBL" id="JBHSRG010000010">
    <property type="protein sequence ID" value="MFC6122562.1"/>
    <property type="molecule type" value="Genomic_DNA"/>
</dbReference>
<dbReference type="SUPFAM" id="SSF53955">
    <property type="entry name" value="Lysozyme-like"/>
    <property type="match status" value="1"/>
</dbReference>
<evidence type="ECO:0000256" key="1">
    <source>
        <dbReference type="ARBA" id="ARBA00007734"/>
    </source>
</evidence>
<comment type="caution">
    <text evidence="4">The sequence shown here is derived from an EMBL/GenBank/DDBJ whole genome shotgun (WGS) entry which is preliminary data.</text>
</comment>
<keyword evidence="5" id="KW-1185">Reference proteome</keyword>
<dbReference type="Pfam" id="PF01464">
    <property type="entry name" value="SLT"/>
    <property type="match status" value="1"/>
</dbReference>
<dbReference type="Proteomes" id="UP001596169">
    <property type="component" value="Unassembled WGS sequence"/>
</dbReference>
<dbReference type="InterPro" id="IPR023346">
    <property type="entry name" value="Lysozyme-like_dom_sf"/>
</dbReference>